<keyword evidence="3" id="KW-1185">Reference proteome</keyword>
<reference evidence="2 3" key="1">
    <citation type="submission" date="2018-07" db="EMBL/GenBank/DDBJ databases">
        <title>Leeuwenhoekiella genomics.</title>
        <authorList>
            <person name="Tahon G."/>
            <person name="Willems A."/>
        </authorList>
    </citation>
    <scope>NUCLEOTIDE SEQUENCE [LARGE SCALE GENOMIC DNA]</scope>
    <source>
        <strain evidence="2 3">LMG 22550</strain>
    </source>
</reference>
<evidence type="ECO:0000313" key="2">
    <source>
        <dbReference type="EMBL" id="RXG20454.1"/>
    </source>
</evidence>
<dbReference type="Proteomes" id="UP000289238">
    <property type="component" value="Unassembled WGS sequence"/>
</dbReference>
<organism evidence="2 3">
    <name type="scientific">Leeuwenhoekiella aequorea</name>
    <dbReference type="NCBI Taxonomy" id="283736"/>
    <lineage>
        <taxon>Bacteria</taxon>
        <taxon>Pseudomonadati</taxon>
        <taxon>Bacteroidota</taxon>
        <taxon>Flavobacteriia</taxon>
        <taxon>Flavobacteriales</taxon>
        <taxon>Flavobacteriaceae</taxon>
        <taxon>Leeuwenhoekiella</taxon>
    </lineage>
</organism>
<dbReference type="SUPFAM" id="SSF51735">
    <property type="entry name" value="NAD(P)-binding Rossmann-fold domains"/>
    <property type="match status" value="1"/>
</dbReference>
<dbReference type="InterPro" id="IPR016040">
    <property type="entry name" value="NAD(P)-bd_dom"/>
</dbReference>
<dbReference type="PANTHER" id="PTHR43000">
    <property type="entry name" value="DTDP-D-GLUCOSE 4,6-DEHYDRATASE-RELATED"/>
    <property type="match status" value="1"/>
</dbReference>
<evidence type="ECO:0000259" key="1">
    <source>
        <dbReference type="Pfam" id="PF16363"/>
    </source>
</evidence>
<proteinExistence type="predicted"/>
<feature type="domain" description="NAD(P)-binding" evidence="1">
    <location>
        <begin position="4"/>
        <end position="331"/>
    </location>
</feature>
<comment type="caution">
    <text evidence="2">The sequence shown here is derived from an EMBL/GenBank/DDBJ whole genome shotgun (WGS) entry which is preliminary data.</text>
</comment>
<sequence>MKYLITGGCGFIGSNLAAEVLKRGEELVVFDNLFRFGSSSNLDWLRLKGDFKYYPFDIRNANDVETVIRTEKPDVVFHLAGQVAMTTSIANPRMDFEINALGTFNLLESIRKYAPDAQILYSSSNKVYGDFADLNFEEKDTRYVCTEYPKGFPETYPLDFHSPYGCSKGAADQYLLDFHRIYGLKTVVFRHSSMYGGNQHATIDQGWVGWFIQKALEIKKGSVQQKFTISGNGKQVRDVLHADDVVNLYFKAVDNIATAKGNVFNIGGGIVNSLSLLELFKLLEELLDIKMEYKQLPFRESDQLVFVADNTKANKILDWKINTNTRSGIEQSLEWANFNLK</sequence>
<evidence type="ECO:0000313" key="3">
    <source>
        <dbReference type="Proteomes" id="UP000289238"/>
    </source>
</evidence>
<dbReference type="OrthoDB" id="9810015at2"/>
<dbReference type="AlphaFoldDB" id="A0A4Q0P1T0"/>
<dbReference type="EMBL" id="QOVM01000008">
    <property type="protein sequence ID" value="RXG20454.1"/>
    <property type="molecule type" value="Genomic_DNA"/>
</dbReference>
<dbReference type="InterPro" id="IPR036291">
    <property type="entry name" value="NAD(P)-bd_dom_sf"/>
</dbReference>
<name>A0A4Q0P1T0_9FLAO</name>
<accession>A0A4Q0P1T0</accession>
<protein>
    <submittedName>
        <fullName evidence="2">CDP-paratose 2-epimerase</fullName>
    </submittedName>
</protein>
<dbReference type="RefSeq" id="WP_128758750.1">
    <property type="nucleotide sequence ID" value="NZ_QOVM01000008.1"/>
</dbReference>
<gene>
    <name evidence="2" type="ORF">DSM00_3003</name>
</gene>
<dbReference type="Gene3D" id="3.40.50.720">
    <property type="entry name" value="NAD(P)-binding Rossmann-like Domain"/>
    <property type="match status" value="1"/>
</dbReference>
<dbReference type="Pfam" id="PF16363">
    <property type="entry name" value="GDP_Man_Dehyd"/>
    <property type="match status" value="1"/>
</dbReference>